<keyword evidence="3" id="KW-1185">Reference proteome</keyword>
<dbReference type="Proteomes" id="UP000319481">
    <property type="component" value="Unassembled WGS sequence"/>
</dbReference>
<dbReference type="AlphaFoldDB" id="A0A9X3R1A4"/>
<dbReference type="Proteomes" id="UP001151018">
    <property type="component" value="Unassembled WGS sequence"/>
</dbReference>
<gene>
    <name evidence="2" type="ORF">EXN23_22900</name>
    <name evidence="1" type="ORF">O9X88_20165</name>
</gene>
<evidence type="ECO:0000313" key="3">
    <source>
        <dbReference type="Proteomes" id="UP000319481"/>
    </source>
</evidence>
<dbReference type="EMBL" id="JAPZLR010000016">
    <property type="protein sequence ID" value="MCZ7939863.1"/>
    <property type="molecule type" value="Genomic_DNA"/>
</dbReference>
<reference evidence="2" key="2">
    <citation type="submission" date="2019-02" db="EMBL/GenBank/DDBJ databases">
        <authorList>
            <person name="Baeyen S."/>
        </authorList>
    </citation>
    <scope>NUCLEOTIDE SEQUENCE</scope>
    <source>
        <strain evidence="2">GBBC3283</strain>
    </source>
</reference>
<reference evidence="1" key="3">
    <citation type="submission" date="2022-12" db="EMBL/GenBank/DDBJ databases">
        <title>Draft genome sequences of 22 rhizogenic Agrobacterium biovar 1 strains, the causative agent of hairy root disease.</title>
        <authorList>
            <person name="Kim N."/>
            <person name="Vargas P."/>
            <person name="Rediers H."/>
        </authorList>
    </citation>
    <scope>NUCLEOTIDE SEQUENCE</scope>
    <source>
        <strain evidence="1">ST15.13.006</strain>
    </source>
</reference>
<protein>
    <submittedName>
        <fullName evidence="1">Uncharacterized protein</fullName>
    </submittedName>
</protein>
<dbReference type="GeneID" id="79865424"/>
<sequence>MTTLETRIYTYPPIPLADISPLEMLILTNMLECSETDAGLVLFTDFGPTNPIRVARSELIDAFRASAQFAKEPVNVFIASRVLALLPAGGNAVEEDAMINVDLSEFPWQFIVQGIVARSADLREVTVIQWTNHPSQRPESYGAGVSLITARAIHHASSEDLLARFRLQDQALPSVASPAAPSDTGGTLSLSGIAAIDPFTVKELETALCIWEAMLYFRGLHQDGRPVPDTIVRMSEIWDAVGWRAMRLHVRALVPFALDVYDGLFEDLEEEGFTFDFDFAPAFVEALHWSDEGAYREGERQEFLEDVMVAVRRHRQDVVAQTHPASIRTLAGLACEDERT</sequence>
<evidence type="ECO:0000313" key="2">
    <source>
        <dbReference type="EMBL" id="TRA84212.1"/>
    </source>
</evidence>
<dbReference type="RefSeq" id="WP_142914035.1">
    <property type="nucleotide sequence ID" value="NZ_JAPZLN010000008.1"/>
</dbReference>
<proteinExistence type="predicted"/>
<name>A0A9X3R1A4_9HYPH</name>
<reference evidence="2 3" key="1">
    <citation type="journal article" date="2019" name="Appl. Microbiol. Biotechnol.">
        <title>Differential efficiency of wild type rhizogenic strains for rol gene transformation of plants.</title>
        <authorList>
            <person name="Desmet S."/>
            <person name="De Keyser E."/>
            <person name="Van Vaerenbergh J."/>
            <person name="Baeyen S."/>
            <person name="Van Huylenbroeck J."/>
            <person name="Geelen D."/>
            <person name="Dhooghe E."/>
        </authorList>
    </citation>
    <scope>NUCLEOTIDE SEQUENCE [LARGE SCALE GENOMIC DNA]</scope>
    <source>
        <strain evidence="2 3">GBBC3283</strain>
    </source>
</reference>
<evidence type="ECO:0000313" key="1">
    <source>
        <dbReference type="EMBL" id="MCZ7939863.1"/>
    </source>
</evidence>
<evidence type="ECO:0000313" key="4">
    <source>
        <dbReference type="Proteomes" id="UP001151018"/>
    </source>
</evidence>
<organism evidence="1 4">
    <name type="scientific">Agrobacterium salinitolerans</name>
    <dbReference type="NCBI Taxonomy" id="1183413"/>
    <lineage>
        <taxon>Bacteria</taxon>
        <taxon>Pseudomonadati</taxon>
        <taxon>Pseudomonadota</taxon>
        <taxon>Alphaproteobacteria</taxon>
        <taxon>Hyphomicrobiales</taxon>
        <taxon>Rhizobiaceae</taxon>
        <taxon>Rhizobium/Agrobacterium group</taxon>
        <taxon>Agrobacterium</taxon>
    </lineage>
</organism>
<comment type="caution">
    <text evidence="1">The sequence shown here is derived from an EMBL/GenBank/DDBJ whole genome shotgun (WGS) entry which is preliminary data.</text>
</comment>
<dbReference type="EMBL" id="SGNZ01000016">
    <property type="protein sequence ID" value="TRA84212.1"/>
    <property type="molecule type" value="Genomic_DNA"/>
</dbReference>
<accession>A0A9X3R1A4</accession>